<comment type="caution">
    <text evidence="2">The sequence shown here is derived from an EMBL/GenBank/DDBJ whole genome shotgun (WGS) entry which is preliminary data.</text>
</comment>
<dbReference type="PATRIC" id="fig|946077.3.peg.838"/>
<keyword evidence="3" id="KW-1185">Reference proteome</keyword>
<feature type="chain" id="PRO_5003635302" description="Outer membrane protein" evidence="1">
    <location>
        <begin position="20"/>
        <end position="421"/>
    </location>
</feature>
<accession>I0WI84</accession>
<protein>
    <recommendedName>
        <fullName evidence="4">Outer membrane protein</fullName>
    </recommendedName>
</protein>
<evidence type="ECO:0000256" key="1">
    <source>
        <dbReference type="SAM" id="SignalP"/>
    </source>
</evidence>
<dbReference type="EMBL" id="AJJU01000003">
    <property type="protein sequence ID" value="EID76100.1"/>
    <property type="molecule type" value="Genomic_DNA"/>
</dbReference>
<keyword evidence="1" id="KW-0732">Signal</keyword>
<sequence length="421" mass="46283">MIKKIFIAVTVLFCGSIYAQEGTASPYSYYGIGELKFKGVAENRAMGGISVYNDSIHVNLNNPSAFGFLRYATYTVGASYNSYNFKTNNNKENASAGSLDYLALGFPISKKMGLGFGLMPFTSVGYKLQSEGLIGENKMFDRFSGSGGMNKAFLSWGYQVFKGFSIGATANYDFGKMENEKLKIIENVENATLETNRSELSGFDFNLAASYKGKITDKLQMQAYVSYIPEAKISSDNFRTIAVGRFSQTGFIPVDLDEIDLEALGMKSTDLTLPSEASFGFGVGSDKKWFLGADYKTSKTSNFANPFLTVSGLTYEDSKTFSVGGFYLPKYNSFSSYFSRVVYRAGMRFENTGMVINGETINDFGISFGIGLPIGGFSNANIGFDLGKRGTTNSGLVQENYFNVRVGLSLNDRWFVKSKYQ</sequence>
<reference evidence="2 3" key="1">
    <citation type="journal article" date="2012" name="J. Bacteriol.">
        <title>Genome Sequence of the Halotolerant Bacterium Imtechella halotolerans K1T.</title>
        <authorList>
            <person name="Kumar S."/>
            <person name="Vikram S."/>
            <person name="Subramanian S."/>
            <person name="Raghava G.P."/>
            <person name="Pinnaka A.K."/>
        </authorList>
    </citation>
    <scope>NUCLEOTIDE SEQUENCE [LARGE SCALE GENOMIC DNA]</scope>
    <source>
        <strain evidence="2 3">K1</strain>
    </source>
</reference>
<gene>
    <name evidence="2" type="ORF">W5A_04119</name>
</gene>
<evidence type="ECO:0000313" key="3">
    <source>
        <dbReference type="Proteomes" id="UP000005938"/>
    </source>
</evidence>
<dbReference type="RefSeq" id="WP_008237734.1">
    <property type="nucleotide sequence ID" value="NZ_AJJU01000003.1"/>
</dbReference>
<dbReference type="Proteomes" id="UP000005938">
    <property type="component" value="Unassembled WGS sequence"/>
</dbReference>
<dbReference type="STRING" id="946077.W5A_04119"/>
<dbReference type="eggNOG" id="COG2067">
    <property type="taxonomic scope" value="Bacteria"/>
</dbReference>
<organism evidence="2 3">
    <name type="scientific">Imtechella halotolerans K1</name>
    <dbReference type="NCBI Taxonomy" id="946077"/>
    <lineage>
        <taxon>Bacteria</taxon>
        <taxon>Pseudomonadati</taxon>
        <taxon>Bacteroidota</taxon>
        <taxon>Flavobacteriia</taxon>
        <taxon>Flavobacteriales</taxon>
        <taxon>Flavobacteriaceae</taxon>
        <taxon>Imtechella</taxon>
    </lineage>
</organism>
<dbReference type="OrthoDB" id="1491239at2"/>
<name>I0WI84_9FLAO</name>
<dbReference type="Gene3D" id="2.40.160.60">
    <property type="entry name" value="Outer membrane protein transport protein (OMPP1/FadL/TodX)"/>
    <property type="match status" value="1"/>
</dbReference>
<evidence type="ECO:0008006" key="4">
    <source>
        <dbReference type="Google" id="ProtNLM"/>
    </source>
</evidence>
<proteinExistence type="predicted"/>
<feature type="signal peptide" evidence="1">
    <location>
        <begin position="1"/>
        <end position="19"/>
    </location>
</feature>
<evidence type="ECO:0000313" key="2">
    <source>
        <dbReference type="EMBL" id="EID76100.1"/>
    </source>
</evidence>
<dbReference type="SUPFAM" id="SSF56935">
    <property type="entry name" value="Porins"/>
    <property type="match status" value="1"/>
</dbReference>
<dbReference type="AlphaFoldDB" id="I0WI84"/>